<dbReference type="EMBL" id="KZ452013">
    <property type="protein sequence ID" value="PKA51550.1"/>
    <property type="molecule type" value="Genomic_DNA"/>
</dbReference>
<organism evidence="2 3">
    <name type="scientific">Apostasia shenzhenica</name>
    <dbReference type="NCBI Taxonomy" id="1088818"/>
    <lineage>
        <taxon>Eukaryota</taxon>
        <taxon>Viridiplantae</taxon>
        <taxon>Streptophyta</taxon>
        <taxon>Embryophyta</taxon>
        <taxon>Tracheophyta</taxon>
        <taxon>Spermatophyta</taxon>
        <taxon>Magnoliopsida</taxon>
        <taxon>Liliopsida</taxon>
        <taxon>Asparagales</taxon>
        <taxon>Orchidaceae</taxon>
        <taxon>Apostasioideae</taxon>
        <taxon>Apostasia</taxon>
    </lineage>
</organism>
<name>A0A2I0A7L7_9ASPA</name>
<keyword evidence="3" id="KW-1185">Reference proteome</keyword>
<protein>
    <submittedName>
        <fullName evidence="2">Uncharacterized protein</fullName>
    </submittedName>
</protein>
<feature type="transmembrane region" description="Helical" evidence="1">
    <location>
        <begin position="12"/>
        <end position="36"/>
    </location>
</feature>
<sequence>MRYLFPLVGDHSFIIFAPLASLQSTIDFLISLGFSLMDLRQTCSRCLEILIAESPPSFPLSSHSSIARQLSMAVTFYCPTPK</sequence>
<accession>A0A2I0A7L7</accession>
<dbReference type="AlphaFoldDB" id="A0A2I0A7L7"/>
<keyword evidence="1" id="KW-1133">Transmembrane helix</keyword>
<gene>
    <name evidence="2" type="ORF">AXF42_Ash002917</name>
</gene>
<keyword evidence="1" id="KW-0812">Transmembrane</keyword>
<dbReference type="Proteomes" id="UP000236161">
    <property type="component" value="Unassembled WGS sequence"/>
</dbReference>
<reference evidence="2 3" key="1">
    <citation type="journal article" date="2017" name="Nature">
        <title>The Apostasia genome and the evolution of orchids.</title>
        <authorList>
            <person name="Zhang G.Q."/>
            <person name="Liu K.W."/>
            <person name="Li Z."/>
            <person name="Lohaus R."/>
            <person name="Hsiao Y.Y."/>
            <person name="Niu S.C."/>
            <person name="Wang J.Y."/>
            <person name="Lin Y.C."/>
            <person name="Xu Q."/>
            <person name="Chen L.J."/>
            <person name="Yoshida K."/>
            <person name="Fujiwara S."/>
            <person name="Wang Z.W."/>
            <person name="Zhang Y.Q."/>
            <person name="Mitsuda N."/>
            <person name="Wang M."/>
            <person name="Liu G.H."/>
            <person name="Pecoraro L."/>
            <person name="Huang H.X."/>
            <person name="Xiao X.J."/>
            <person name="Lin M."/>
            <person name="Wu X.Y."/>
            <person name="Wu W.L."/>
            <person name="Chen Y.Y."/>
            <person name="Chang S.B."/>
            <person name="Sakamoto S."/>
            <person name="Ohme-Takagi M."/>
            <person name="Yagi M."/>
            <person name="Zeng S.J."/>
            <person name="Shen C.Y."/>
            <person name="Yeh C.M."/>
            <person name="Luo Y.B."/>
            <person name="Tsai W.C."/>
            <person name="Van de Peer Y."/>
            <person name="Liu Z.J."/>
        </authorList>
    </citation>
    <scope>NUCLEOTIDE SEQUENCE [LARGE SCALE GENOMIC DNA]</scope>
    <source>
        <strain evidence="3">cv. Shenzhen</strain>
        <tissue evidence="2">Stem</tissue>
    </source>
</reference>
<evidence type="ECO:0000313" key="2">
    <source>
        <dbReference type="EMBL" id="PKA51550.1"/>
    </source>
</evidence>
<proteinExistence type="predicted"/>
<evidence type="ECO:0000313" key="3">
    <source>
        <dbReference type="Proteomes" id="UP000236161"/>
    </source>
</evidence>
<evidence type="ECO:0000256" key="1">
    <source>
        <dbReference type="SAM" id="Phobius"/>
    </source>
</evidence>
<keyword evidence="1" id="KW-0472">Membrane</keyword>